<evidence type="ECO:0000313" key="11">
    <source>
        <dbReference type="Proteomes" id="UP001283361"/>
    </source>
</evidence>
<evidence type="ECO:0000256" key="2">
    <source>
        <dbReference type="ARBA" id="ARBA00022692"/>
    </source>
</evidence>
<evidence type="ECO:0000256" key="5">
    <source>
        <dbReference type="ARBA" id="ARBA00023128"/>
    </source>
</evidence>
<proteinExistence type="inferred from homology"/>
<evidence type="ECO:0000256" key="6">
    <source>
        <dbReference type="ARBA" id="ARBA00023136"/>
    </source>
</evidence>
<comment type="subcellular location">
    <subcellularLocation>
        <location evidence="7">Mitochondrion inner membrane</location>
        <topology evidence="7">Single-pass membrane protein</topology>
    </subcellularLocation>
</comment>
<keyword evidence="3 7" id="KW-0999">Mitochondrion inner membrane</keyword>
<evidence type="ECO:0000256" key="3">
    <source>
        <dbReference type="ARBA" id="ARBA00022792"/>
    </source>
</evidence>
<keyword evidence="2 7" id="KW-0812">Transmembrane</keyword>
<feature type="region of interest" description="Disordered" evidence="9">
    <location>
        <begin position="21"/>
        <end position="41"/>
    </location>
</feature>
<dbReference type="GO" id="GO:0042407">
    <property type="term" value="P:cristae formation"/>
    <property type="evidence" value="ECO:0007669"/>
    <property type="project" value="TreeGrafter"/>
</dbReference>
<feature type="region of interest" description="Disordered" evidence="9">
    <location>
        <begin position="99"/>
        <end position="140"/>
    </location>
</feature>
<organism evidence="10 11">
    <name type="scientific">Elysia crispata</name>
    <name type="common">lettuce slug</name>
    <dbReference type="NCBI Taxonomy" id="231223"/>
    <lineage>
        <taxon>Eukaryota</taxon>
        <taxon>Metazoa</taxon>
        <taxon>Spiralia</taxon>
        <taxon>Lophotrochozoa</taxon>
        <taxon>Mollusca</taxon>
        <taxon>Gastropoda</taxon>
        <taxon>Heterobranchia</taxon>
        <taxon>Euthyneura</taxon>
        <taxon>Panpulmonata</taxon>
        <taxon>Sacoglossa</taxon>
        <taxon>Placobranchoidea</taxon>
        <taxon>Plakobranchidae</taxon>
        <taxon>Elysia</taxon>
    </lineage>
</organism>
<accession>A0AAE0YUV0</accession>
<comment type="function">
    <text evidence="7">Component of the MICOS complex, a large protein complex of the mitochondrial inner membrane that plays crucial roles in the maintenance of crista junctions, inner membrane architecture, and formation of contact sites to the outer membrane.</text>
</comment>
<comment type="caution">
    <text evidence="10">The sequence shown here is derived from an EMBL/GenBank/DDBJ whole genome shotgun (WGS) entry which is preliminary data.</text>
</comment>
<keyword evidence="5 7" id="KW-0496">Mitochondrion</keyword>
<keyword evidence="8" id="KW-0175">Coiled coil</keyword>
<comment type="similarity">
    <text evidence="1 7">Belongs to the MICOS complex subunit Mic60 family.</text>
</comment>
<evidence type="ECO:0000256" key="9">
    <source>
        <dbReference type="SAM" id="MobiDB-lite"/>
    </source>
</evidence>
<protein>
    <recommendedName>
        <fullName evidence="7">MICOS complex subunit MIC60</fullName>
    </recommendedName>
    <alternativeName>
        <fullName evidence="7">Mitofilin</fullName>
    </alternativeName>
</protein>
<keyword evidence="4 7" id="KW-1133">Transmembrane helix</keyword>
<feature type="coiled-coil region" evidence="8">
    <location>
        <begin position="414"/>
        <end position="456"/>
    </location>
</feature>
<feature type="compositionally biased region" description="Polar residues" evidence="9">
    <location>
        <begin position="99"/>
        <end position="124"/>
    </location>
</feature>
<gene>
    <name evidence="10" type="ORF">RRG08_038801</name>
</gene>
<name>A0AAE0YUV0_9GAST</name>
<keyword evidence="6 7" id="KW-0472">Membrane</keyword>
<evidence type="ECO:0000256" key="8">
    <source>
        <dbReference type="SAM" id="Coils"/>
    </source>
</evidence>
<reference evidence="10" key="1">
    <citation type="journal article" date="2023" name="G3 (Bethesda)">
        <title>A reference genome for the long-term kleptoplast-retaining sea slug Elysia crispata morphotype clarki.</title>
        <authorList>
            <person name="Eastman K.E."/>
            <person name="Pendleton A.L."/>
            <person name="Shaikh M.A."/>
            <person name="Suttiyut T."/>
            <person name="Ogas R."/>
            <person name="Tomko P."/>
            <person name="Gavelis G."/>
            <person name="Widhalm J.R."/>
            <person name="Wisecaver J.H."/>
        </authorList>
    </citation>
    <scope>NUCLEOTIDE SEQUENCE</scope>
    <source>
        <strain evidence="10">ECLA1</strain>
    </source>
</reference>
<feature type="region of interest" description="Disordered" evidence="9">
    <location>
        <begin position="193"/>
        <end position="226"/>
    </location>
</feature>
<dbReference type="Proteomes" id="UP001283361">
    <property type="component" value="Unassembled WGS sequence"/>
</dbReference>
<sequence length="530" mass="59590">MWKVNNQRQCCKILHMARRQLSTEATPPKPNPSPPAPQAPKSGGFGLFKLLGVTIPVIGGGVIGYAWYDAEFKKQVESNLPYAKEVFEAILPATQTKAPVTSSWPQVSQNTENASPLNLQSDASIQPLPKESDPQPKDVHRSKNLFDMFEAWGCSNPFYASKGNDTNLIVPDPEPDPEKRITEEIIAHRSNPLHGFTEKSTKGQSPALSTEKETDKKKERIPDKQAVETQLRRIEDEEKADNAALEVAIHKLLTNSESLSEEAVKAQVDYSSAVRNHTKLLRQAMDDTSDILQKDAQWEAVAIAYSEREYAKDRANDLVAEAKRTIEKLREVLGNGKNSKVTKHNPAIVPASKKVNEFLKDISASSAQIRQAESEANVMLKYKDLVDKGKKQFQKEIESLLPDVKIGSGKRLSEDELNALIAHAHRRIEQLQKQIAEHLAMERQRLNAALETQRQEDIHLTNSAVLDERTRLKQEFEVEQQKTEMEYLVKLEAEVRKQLARQAAAHSDHIKDVLAVQQDQLGQEFNRCIS</sequence>
<keyword evidence="11" id="KW-1185">Reference proteome</keyword>
<feature type="compositionally biased region" description="Pro residues" evidence="9">
    <location>
        <begin position="27"/>
        <end position="38"/>
    </location>
</feature>
<dbReference type="EMBL" id="JAWDGP010005366">
    <property type="protein sequence ID" value="KAK3757447.1"/>
    <property type="molecule type" value="Genomic_DNA"/>
</dbReference>
<dbReference type="InterPro" id="IPR019133">
    <property type="entry name" value="MIC60"/>
</dbReference>
<dbReference type="AlphaFoldDB" id="A0AAE0YUV0"/>
<feature type="coiled-coil region" evidence="8">
    <location>
        <begin position="312"/>
        <end position="375"/>
    </location>
</feature>
<evidence type="ECO:0000256" key="1">
    <source>
        <dbReference type="ARBA" id="ARBA00010877"/>
    </source>
</evidence>
<evidence type="ECO:0000256" key="7">
    <source>
        <dbReference type="RuleBase" id="RU363000"/>
    </source>
</evidence>
<feature type="transmembrane region" description="Helical" evidence="7">
    <location>
        <begin position="47"/>
        <end position="68"/>
    </location>
</feature>
<comment type="subunit">
    <text evidence="7">Component of the mitochondrial contact site and cristae organizing system (MICOS) complex.</text>
</comment>
<feature type="compositionally biased region" description="Basic and acidic residues" evidence="9">
    <location>
        <begin position="210"/>
        <end position="226"/>
    </location>
</feature>
<dbReference type="Pfam" id="PF09731">
    <property type="entry name" value="Mitofilin"/>
    <property type="match status" value="1"/>
</dbReference>
<evidence type="ECO:0000313" key="10">
    <source>
        <dbReference type="EMBL" id="KAK3757447.1"/>
    </source>
</evidence>
<dbReference type="PANTHER" id="PTHR15415:SF7">
    <property type="entry name" value="MICOS COMPLEX SUBUNIT MIC60"/>
    <property type="match status" value="1"/>
</dbReference>
<evidence type="ECO:0000256" key="4">
    <source>
        <dbReference type="ARBA" id="ARBA00022989"/>
    </source>
</evidence>
<feature type="compositionally biased region" description="Basic and acidic residues" evidence="9">
    <location>
        <begin position="130"/>
        <end position="140"/>
    </location>
</feature>
<dbReference type="GO" id="GO:0061617">
    <property type="term" value="C:MICOS complex"/>
    <property type="evidence" value="ECO:0007669"/>
    <property type="project" value="TreeGrafter"/>
</dbReference>
<dbReference type="PANTHER" id="PTHR15415">
    <property type="entry name" value="MITOFILIN"/>
    <property type="match status" value="1"/>
</dbReference>